<accession>A0ABY6CPP7</accession>
<gene>
    <name evidence="2" type="ORF">N8A98_12635</name>
</gene>
<dbReference type="Pfam" id="PF06445">
    <property type="entry name" value="GyrI-like"/>
    <property type="match status" value="1"/>
</dbReference>
<dbReference type="InterPro" id="IPR011256">
    <property type="entry name" value="Reg_factor_effector_dom_sf"/>
</dbReference>
<evidence type="ECO:0000313" key="3">
    <source>
        <dbReference type="Proteomes" id="UP001061862"/>
    </source>
</evidence>
<organism evidence="2 3">
    <name type="scientific">Devosia neptuniae</name>
    <dbReference type="NCBI Taxonomy" id="191302"/>
    <lineage>
        <taxon>Bacteria</taxon>
        <taxon>Pseudomonadati</taxon>
        <taxon>Pseudomonadota</taxon>
        <taxon>Alphaproteobacteria</taxon>
        <taxon>Hyphomicrobiales</taxon>
        <taxon>Devosiaceae</taxon>
        <taxon>Devosia</taxon>
    </lineage>
</organism>
<feature type="domain" description="GyrI-like small molecule binding" evidence="1">
    <location>
        <begin position="21"/>
        <end position="200"/>
    </location>
</feature>
<reference evidence="2 3" key="1">
    <citation type="submission" date="2022-09" db="EMBL/GenBank/DDBJ databases">
        <title>Interaction between co-microsymbionts with complementary sets of symbiotic genes in legume-rhizobium systems.</title>
        <authorList>
            <person name="Safronova V."/>
            <person name="Sazanova A."/>
            <person name="Afonin A."/>
            <person name="Chirak E."/>
        </authorList>
    </citation>
    <scope>NUCLEOTIDE SEQUENCE [LARGE SCALE GENOMIC DNA]</scope>
    <source>
        <strain evidence="2 3">A18/4-1</strain>
    </source>
</reference>
<dbReference type="SUPFAM" id="SSF55136">
    <property type="entry name" value="Probable bacterial effector-binding domain"/>
    <property type="match status" value="1"/>
</dbReference>
<dbReference type="PIRSF" id="PIRSF031644">
    <property type="entry name" value="UCP031644"/>
    <property type="match status" value="1"/>
</dbReference>
<proteinExistence type="predicted"/>
<sequence length="203" mass="23100">MDKIDFKTELKHLYQPGSRDFVFVDVPAMSFVMVDGEGDPNTAESYRVAVEWLYSVSYAMKFASKDLGQDYFVPPLEGLWWADSPGDFLARNKANWHWTMMIMVPDFITRTMFDAAVEKSAEKLTEAPASLRLETLDEGRALQIMHLGSYDDEGPALEHLHEVEMPGRGLTFNGHHHEIYLNDPRKTAPAKLKTILRQPVKPA</sequence>
<evidence type="ECO:0000259" key="1">
    <source>
        <dbReference type="Pfam" id="PF06445"/>
    </source>
</evidence>
<dbReference type="Gene3D" id="3.20.80.10">
    <property type="entry name" value="Regulatory factor, effector binding domain"/>
    <property type="match status" value="1"/>
</dbReference>
<name>A0ABY6CPP7_9HYPH</name>
<dbReference type="RefSeq" id="WP_262171756.1">
    <property type="nucleotide sequence ID" value="NZ_CP104965.1"/>
</dbReference>
<dbReference type="EMBL" id="CP104965">
    <property type="protein sequence ID" value="UXN71968.1"/>
    <property type="molecule type" value="Genomic_DNA"/>
</dbReference>
<protein>
    <submittedName>
        <fullName evidence="2">GyrI-like domain-containing protein</fullName>
    </submittedName>
</protein>
<dbReference type="InterPro" id="IPR008319">
    <property type="entry name" value="GyrI-like_CCH_Lin2189-like"/>
</dbReference>
<dbReference type="Proteomes" id="UP001061862">
    <property type="component" value="Chromosome"/>
</dbReference>
<keyword evidence="3" id="KW-1185">Reference proteome</keyword>
<evidence type="ECO:0000313" key="2">
    <source>
        <dbReference type="EMBL" id="UXN71968.1"/>
    </source>
</evidence>
<dbReference type="InterPro" id="IPR029442">
    <property type="entry name" value="GyrI-like"/>
</dbReference>